<dbReference type="GO" id="GO:0005506">
    <property type="term" value="F:iron ion binding"/>
    <property type="evidence" value="ECO:0007669"/>
    <property type="project" value="InterPro"/>
</dbReference>
<evidence type="ECO:0000256" key="1">
    <source>
        <dbReference type="ARBA" id="ARBA00010617"/>
    </source>
</evidence>
<dbReference type="Pfam" id="PF00067">
    <property type="entry name" value="p450"/>
    <property type="match status" value="1"/>
</dbReference>
<dbReference type="PANTHER" id="PTHR24284:SF1">
    <property type="entry name" value="CYTOCHROME P450 FAMILY"/>
    <property type="match status" value="1"/>
</dbReference>
<keyword evidence="2" id="KW-0560">Oxidoreductase</keyword>
<protein>
    <recommendedName>
        <fullName evidence="5">Cytochrome P450</fullName>
    </recommendedName>
</protein>
<accession>A0A0B1SA15</accession>
<proteinExistence type="inferred from homology"/>
<comment type="similarity">
    <text evidence="1">Belongs to the cytochrome P450 family.</text>
</comment>
<dbReference type="Proteomes" id="UP000053660">
    <property type="component" value="Unassembled WGS sequence"/>
</dbReference>
<evidence type="ECO:0000313" key="4">
    <source>
        <dbReference type="Proteomes" id="UP000053660"/>
    </source>
</evidence>
<dbReference type="GO" id="GO:0020037">
    <property type="term" value="F:heme binding"/>
    <property type="evidence" value="ECO:0007669"/>
    <property type="project" value="InterPro"/>
</dbReference>
<name>A0A0B1SA15_OESDE</name>
<dbReference type="GO" id="GO:0016705">
    <property type="term" value="F:oxidoreductase activity, acting on paired donors, with incorporation or reduction of molecular oxygen"/>
    <property type="evidence" value="ECO:0007669"/>
    <property type="project" value="InterPro"/>
</dbReference>
<reference evidence="3 4" key="1">
    <citation type="submission" date="2014-03" db="EMBL/GenBank/DDBJ databases">
        <title>Draft genome of the hookworm Oesophagostomum dentatum.</title>
        <authorList>
            <person name="Mitreva M."/>
        </authorList>
    </citation>
    <scope>NUCLEOTIDE SEQUENCE [LARGE SCALE GENOMIC DNA]</scope>
    <source>
        <strain evidence="3 4">OD-Hann</strain>
    </source>
</reference>
<dbReference type="PANTHER" id="PTHR24284">
    <property type="entry name" value="CYTOCHROME P450 FAMILY"/>
    <property type="match status" value="1"/>
</dbReference>
<evidence type="ECO:0000256" key="2">
    <source>
        <dbReference type="ARBA" id="ARBA00023033"/>
    </source>
</evidence>
<gene>
    <name evidence="3" type="ORF">OESDEN_18538</name>
</gene>
<organism evidence="3 4">
    <name type="scientific">Oesophagostomum dentatum</name>
    <name type="common">Nodular worm</name>
    <dbReference type="NCBI Taxonomy" id="61180"/>
    <lineage>
        <taxon>Eukaryota</taxon>
        <taxon>Metazoa</taxon>
        <taxon>Ecdysozoa</taxon>
        <taxon>Nematoda</taxon>
        <taxon>Chromadorea</taxon>
        <taxon>Rhabditida</taxon>
        <taxon>Rhabditina</taxon>
        <taxon>Rhabditomorpha</taxon>
        <taxon>Strongyloidea</taxon>
        <taxon>Strongylidae</taxon>
        <taxon>Oesophagostomum</taxon>
    </lineage>
</organism>
<dbReference type="InterPro" id="IPR036396">
    <property type="entry name" value="Cyt_P450_sf"/>
</dbReference>
<dbReference type="EMBL" id="KN585699">
    <property type="protein sequence ID" value="KHJ81774.1"/>
    <property type="molecule type" value="Genomic_DNA"/>
</dbReference>
<evidence type="ECO:0008006" key="5">
    <source>
        <dbReference type="Google" id="ProtNLM"/>
    </source>
</evidence>
<sequence length="130" mass="15508">MRSIKNKEAVDLQHPIQVFIANIINKTLFGFSYEYDKSERLMTTVFKLTKLFDDIQGYKLVFLAQMFPFLQHFPVIGYYARGQFEKVLDELKENIRDDVKRSLESYTVDQEPECFVQAYYQRMQTNPNLE</sequence>
<dbReference type="SUPFAM" id="SSF48264">
    <property type="entry name" value="Cytochrome P450"/>
    <property type="match status" value="1"/>
</dbReference>
<dbReference type="GO" id="GO:0004497">
    <property type="term" value="F:monooxygenase activity"/>
    <property type="evidence" value="ECO:0007669"/>
    <property type="project" value="UniProtKB-KW"/>
</dbReference>
<dbReference type="OrthoDB" id="10450609at2759"/>
<dbReference type="InterPro" id="IPR001128">
    <property type="entry name" value="Cyt_P450"/>
</dbReference>
<keyword evidence="4" id="KW-1185">Reference proteome</keyword>
<evidence type="ECO:0000313" key="3">
    <source>
        <dbReference type="EMBL" id="KHJ81774.1"/>
    </source>
</evidence>
<keyword evidence="2" id="KW-0503">Monooxygenase</keyword>
<dbReference type="AlphaFoldDB" id="A0A0B1SA15"/>
<dbReference type="Gene3D" id="1.10.630.10">
    <property type="entry name" value="Cytochrome P450"/>
    <property type="match status" value="1"/>
</dbReference>